<proteinExistence type="predicted"/>
<feature type="compositionally biased region" description="Acidic residues" evidence="1">
    <location>
        <begin position="340"/>
        <end position="354"/>
    </location>
</feature>
<feature type="compositionally biased region" description="Low complexity" evidence="1">
    <location>
        <begin position="731"/>
        <end position="742"/>
    </location>
</feature>
<evidence type="ECO:0000256" key="1">
    <source>
        <dbReference type="SAM" id="MobiDB-lite"/>
    </source>
</evidence>
<keyword evidence="3" id="KW-1185">Reference proteome</keyword>
<feature type="region of interest" description="Disordered" evidence="1">
    <location>
        <begin position="330"/>
        <end position="393"/>
    </location>
</feature>
<dbReference type="PANTHER" id="PTHR48125:SF12">
    <property type="entry name" value="AT HOOK TRANSCRIPTION FACTOR FAMILY-RELATED"/>
    <property type="match status" value="1"/>
</dbReference>
<evidence type="ECO:0000313" key="3">
    <source>
        <dbReference type="Proteomes" id="UP001153069"/>
    </source>
</evidence>
<feature type="compositionally biased region" description="Pro residues" evidence="1">
    <location>
        <begin position="25"/>
        <end position="82"/>
    </location>
</feature>
<dbReference type="PANTHER" id="PTHR48125">
    <property type="entry name" value="LP07818P1"/>
    <property type="match status" value="1"/>
</dbReference>
<dbReference type="AlphaFoldDB" id="A0A9N8HKS6"/>
<accession>A0A9N8HKS6</accession>
<gene>
    <name evidence="2" type="ORF">SEMRO_775_G200740.1</name>
</gene>
<comment type="caution">
    <text evidence="2">The sequence shown here is derived from an EMBL/GenBank/DDBJ whole genome shotgun (WGS) entry which is preliminary data.</text>
</comment>
<feature type="region of interest" description="Disordered" evidence="1">
    <location>
        <begin position="1"/>
        <end position="139"/>
    </location>
</feature>
<name>A0A9N8HKS6_9STRA</name>
<protein>
    <submittedName>
        <fullName evidence="2">Uncharacterized protein</fullName>
    </submittedName>
</protein>
<feature type="compositionally biased region" description="Pro residues" evidence="1">
    <location>
        <begin position="1"/>
        <end position="15"/>
    </location>
</feature>
<sequence>MRPTRPPPTTRPPPPPRHETTATTRPPPRPLRTTTPPRPLPTTMPTRPPPPPRPPPRPLRTTRPPPPPRPLPTTMPTRPPPHNETTTETTANNETTATTETTANNDANNNANNANNVVDANNDANNNVDDANDPPVGANEEALPSEEVLLSEVCSLFANQNYNKDYSKLVCILAYAAKVVEKDKMDLVWKQRTRQSIDDWDFEKGMPELKDFRGATWKKIQEGIEQRRKERRQESKEQGLRLSHLPSKKVFNAFLRRAFLLIDGLRVMNPTLSKSQLMELFEREFGQCNKKPETEAKMEQLQEQFFEGIRQGLWEEILGKKGLLKAKNSAAARKGKAKEEEETEDEAEDDETADKEEASATAASRKASATGAASRKGKAKEEEEEEATHISFQLYIPATPTRHKAQTMLAENKRSNMAHLSTKALSKHLVALVKRVHDGPVDWYQWFQNVFDTSWVKDYCNAPNRENREVQWELVRKLQELAFGLVQVTPKDLFGGDFKLHDRVGFLPKTDLAWQWLGAHHLLGCTDAHSYKADVGYPRDDLCVVEVENPNLKPLPPPTVNLDMIKVTNSRGEWKQLAKTGSGSPNRTKWNDSTLLSTLVGKNLADFAGEKLNLQPFGKNGKTFEDAATDTVTRGWKQVEIEYETTHSHLDCLSLLENLFSDNDVKLISDEGIKQAFKRCAMKLALTPPEAFSADSLILKRGKVLFKPLPLTNLWIASGMYFGFPWNHETSSNPGSPNHSGGATPENRAVPIVLTPPPIPRKRKFGVQFKKERGGKRTRFQFSLHTPTQTKTKNTKLALISQLVSTLKLEYNIVAERDRWALQVDVFVTRITPHTLIHNKIQIRAFVFLVLFIIMTSLESSGFDSAQATLKAFQVINAFGPKMISAKLLQSHVDIRKDYEDVVGASTGFDCLAEVIANCAVSDSIPATFEELKNFGNAVTDTVASLVLQEAFAFGASPVLDKDCLGLCLALGLVESAGAYHDVVKNIQAWLPPEGCASFHRTMKSFHELLMKAGIHVTMKECIQKYFATSYQVGISDILNDIFNSWVHEITK</sequence>
<organism evidence="2 3">
    <name type="scientific">Seminavis robusta</name>
    <dbReference type="NCBI Taxonomy" id="568900"/>
    <lineage>
        <taxon>Eukaryota</taxon>
        <taxon>Sar</taxon>
        <taxon>Stramenopiles</taxon>
        <taxon>Ochrophyta</taxon>
        <taxon>Bacillariophyta</taxon>
        <taxon>Bacillariophyceae</taxon>
        <taxon>Bacillariophycidae</taxon>
        <taxon>Naviculales</taxon>
        <taxon>Naviculaceae</taxon>
        <taxon>Seminavis</taxon>
    </lineage>
</organism>
<dbReference type="Proteomes" id="UP001153069">
    <property type="component" value="Unassembled WGS sequence"/>
</dbReference>
<feature type="region of interest" description="Disordered" evidence="1">
    <location>
        <begin position="731"/>
        <end position="753"/>
    </location>
</feature>
<dbReference type="EMBL" id="CAICTM010000774">
    <property type="protein sequence ID" value="CAB9516327.1"/>
    <property type="molecule type" value="Genomic_DNA"/>
</dbReference>
<feature type="compositionally biased region" description="Low complexity" evidence="1">
    <location>
        <begin position="83"/>
        <end position="129"/>
    </location>
</feature>
<evidence type="ECO:0000313" key="2">
    <source>
        <dbReference type="EMBL" id="CAB9516327.1"/>
    </source>
</evidence>
<feature type="compositionally biased region" description="Low complexity" evidence="1">
    <location>
        <begin position="359"/>
        <end position="374"/>
    </location>
</feature>
<reference evidence="2" key="1">
    <citation type="submission" date="2020-06" db="EMBL/GenBank/DDBJ databases">
        <authorList>
            <consortium name="Plant Systems Biology data submission"/>
        </authorList>
    </citation>
    <scope>NUCLEOTIDE SEQUENCE</scope>
    <source>
        <strain evidence="2">D6</strain>
    </source>
</reference>